<dbReference type="EMBL" id="HBGA01039013">
    <property type="protein sequence ID" value="CAD9003058.1"/>
    <property type="molecule type" value="Transcribed_RNA"/>
</dbReference>
<feature type="transmembrane region" description="Helical" evidence="1">
    <location>
        <begin position="202"/>
        <end position="222"/>
    </location>
</feature>
<organism evidence="2">
    <name type="scientific">Eutreptiella gymnastica</name>
    <dbReference type="NCBI Taxonomy" id="73025"/>
    <lineage>
        <taxon>Eukaryota</taxon>
        <taxon>Discoba</taxon>
        <taxon>Euglenozoa</taxon>
        <taxon>Euglenida</taxon>
        <taxon>Spirocuta</taxon>
        <taxon>Euglenophyceae</taxon>
        <taxon>Eutreptiales</taxon>
        <taxon>Eutreptiaceae</taxon>
        <taxon>Eutreptiella</taxon>
    </lineage>
</organism>
<keyword evidence="1" id="KW-0472">Membrane</keyword>
<name>A0A7S1N7W4_9EUGL</name>
<feature type="transmembrane region" description="Helical" evidence="1">
    <location>
        <begin position="85"/>
        <end position="105"/>
    </location>
</feature>
<feature type="transmembrane region" description="Helical" evidence="1">
    <location>
        <begin position="365"/>
        <end position="387"/>
    </location>
</feature>
<gene>
    <name evidence="2" type="ORF">EGYM00392_LOCUS14142</name>
</gene>
<evidence type="ECO:0000313" key="2">
    <source>
        <dbReference type="EMBL" id="CAD9003058.1"/>
    </source>
</evidence>
<accession>A0A7S1N7W4</accession>
<feature type="transmembrane region" description="Helical" evidence="1">
    <location>
        <begin position="258"/>
        <end position="277"/>
    </location>
</feature>
<proteinExistence type="predicted"/>
<feature type="transmembrane region" description="Helical" evidence="1">
    <location>
        <begin position="322"/>
        <end position="344"/>
    </location>
</feature>
<keyword evidence="1" id="KW-0812">Transmembrane</keyword>
<sequence length="557" mass="62607">MDPNALFVFAWLWSQTQLFHTAKEWHRWSSGGSVAHVLLQLWQECGTPRPWLVAAICGLGGYIVLHGMACLLRELHMVRYPTPRALFRKWVLLCFVSLVYLALYGSYSNHIILDMFLNLSLVVAALPSVLDDAWQEGFARCMHALRLQTVTLYFLTTVYKLNTAWFDPSVSCASEVMGMVLQQYAPAVFPPTARHTQLLLTLSPYAAVATEIVLAVGLALPVVLDDGERGRLALLKRCTATVGVGMHVYLAVPLPPSSFYPFSVTMLALYVAFLPVSMGHVLQRVSGRALLVAAGAVLLPTTLLWTWLVTGAASDFYEYPPYGLYNFAVGWILVVAAWLLYALWARPASDASSLVMLSRPEETSALKWVLPWVCPAGILALGCLPFLGLRTHPNFAMFSNLRVEGCVSNHLFMPQWAAGLTEDFVHVKDTDIPGLRHFQVDLSALFYSPTLKYLSDAGMVPSLWICPPQWTKDAPFQSYYIPVSAFSRVLNAYPEHETGYVRFTLYRQCKAVTEGLLTWPMSTDERRKEWFLQPMGFWEGWVSRFRSFDLHTSTCRH</sequence>
<reference evidence="2" key="1">
    <citation type="submission" date="2021-01" db="EMBL/GenBank/DDBJ databases">
        <authorList>
            <person name="Corre E."/>
            <person name="Pelletier E."/>
            <person name="Niang G."/>
            <person name="Scheremetjew M."/>
            <person name="Finn R."/>
            <person name="Kale V."/>
            <person name="Holt S."/>
            <person name="Cochrane G."/>
            <person name="Meng A."/>
            <person name="Brown T."/>
            <person name="Cohen L."/>
        </authorList>
    </citation>
    <scope>NUCLEOTIDE SEQUENCE</scope>
    <source>
        <strain evidence="2">NIES-381</strain>
    </source>
</reference>
<keyword evidence="1" id="KW-1133">Transmembrane helix</keyword>
<dbReference type="AlphaFoldDB" id="A0A7S1N7W4"/>
<feature type="transmembrane region" description="Helical" evidence="1">
    <location>
        <begin position="111"/>
        <end position="130"/>
    </location>
</feature>
<evidence type="ECO:0000256" key="1">
    <source>
        <dbReference type="SAM" id="Phobius"/>
    </source>
</evidence>
<protein>
    <submittedName>
        <fullName evidence="2">Uncharacterized protein</fullName>
    </submittedName>
</protein>
<feature type="transmembrane region" description="Helical" evidence="1">
    <location>
        <begin position="289"/>
        <end position="310"/>
    </location>
</feature>
<feature type="transmembrane region" description="Helical" evidence="1">
    <location>
        <begin position="51"/>
        <end position="73"/>
    </location>
</feature>